<evidence type="ECO:0008006" key="9">
    <source>
        <dbReference type="Google" id="ProtNLM"/>
    </source>
</evidence>
<evidence type="ECO:0000313" key="7">
    <source>
        <dbReference type="EMBL" id="CAI6334211.1"/>
    </source>
</evidence>
<evidence type="ECO:0000256" key="1">
    <source>
        <dbReference type="ARBA" id="ARBA00001971"/>
    </source>
</evidence>
<comment type="caution">
    <text evidence="7">The sequence shown here is derived from an EMBL/GenBank/DDBJ whole genome shotgun (WGS) entry which is preliminary data.</text>
</comment>
<dbReference type="PANTHER" id="PTHR24305:SF232">
    <property type="entry name" value="P450, PUTATIVE (EUROFUNG)-RELATED"/>
    <property type="match status" value="1"/>
</dbReference>
<dbReference type="InterPro" id="IPR036396">
    <property type="entry name" value="Cyt_P450_sf"/>
</dbReference>
<feature type="transmembrane region" description="Helical" evidence="6">
    <location>
        <begin position="12"/>
        <end position="36"/>
    </location>
</feature>
<dbReference type="GO" id="GO:0020037">
    <property type="term" value="F:heme binding"/>
    <property type="evidence" value="ECO:0007669"/>
    <property type="project" value="InterPro"/>
</dbReference>
<comment type="similarity">
    <text evidence="2">Belongs to the cytochrome P450 family.</text>
</comment>
<dbReference type="InterPro" id="IPR050121">
    <property type="entry name" value="Cytochrome_P450_monoxygenase"/>
</dbReference>
<dbReference type="Gene3D" id="1.10.630.10">
    <property type="entry name" value="Cytochrome P450"/>
    <property type="match status" value="1"/>
</dbReference>
<accession>A0A9W4UG13</accession>
<gene>
    <name evidence="7" type="ORF">PDIGIT_LOCUS7265</name>
</gene>
<dbReference type="Proteomes" id="UP001152607">
    <property type="component" value="Unassembled WGS sequence"/>
</dbReference>
<protein>
    <recommendedName>
        <fullName evidence="9">Cytochrome P450</fullName>
    </recommendedName>
</protein>
<sequence>MCRFVAVRMYGAYKLQVIPVTVSKLSVLLICTAMAFPLQFGITLPNVLVYLFVLCAIGLAIQRRYFSALSNIPGPFWASITRLWNVWYIVKGDHNLRLIDLHAKHGHFVRLSPDEVSISHPDGPRVVLQALLRKSDWYRIFSLPDYRYRAPQAELDPKTKIKRSKLFLSGFSLSHLLKSEEHFDRNIERLLEWMNKHAQEHRPMHLDKFFSYAAFDNAGEAVFSQSFGFLEKGEDVGGSIQNSRYLNRYLGIAGYAYWLHVLLVANPIMTWTGILPLGHVFHTSKAALEKRRKDPGARFDIIAHWLKTQKERPDQLSDRNIEAQATLSVAAGSDTLSCSLQSFVYHLLRHPVFWQRAQAEIKDAQSQGRCTGRVVSYHDSQQLPFLQACIHESLRIYGPSPFGLARIAPEGGITIGETYFPKGTILSINPQVMQKSEACWGPDVNEFKPDRWMDGEIAARYKHMLVFGMGYNRCPGEHLAYLQISKIAATIVRDYSIRQVDPEQKWTIETYLNCVPHSWPVYIQKLGEKA</sequence>
<evidence type="ECO:0000256" key="6">
    <source>
        <dbReference type="SAM" id="Phobius"/>
    </source>
</evidence>
<dbReference type="CDD" id="cd11060">
    <property type="entry name" value="CYP57A1-like"/>
    <property type="match status" value="1"/>
</dbReference>
<feature type="transmembrane region" description="Helical" evidence="6">
    <location>
        <begin position="42"/>
        <end position="61"/>
    </location>
</feature>
<dbReference type="GO" id="GO:0004497">
    <property type="term" value="F:monooxygenase activity"/>
    <property type="evidence" value="ECO:0007669"/>
    <property type="project" value="InterPro"/>
</dbReference>
<evidence type="ECO:0000256" key="3">
    <source>
        <dbReference type="ARBA" id="ARBA00022723"/>
    </source>
</evidence>
<reference evidence="7" key="1">
    <citation type="submission" date="2023-01" db="EMBL/GenBank/DDBJ databases">
        <authorList>
            <person name="Van Ghelder C."/>
            <person name="Rancurel C."/>
        </authorList>
    </citation>
    <scope>NUCLEOTIDE SEQUENCE</scope>
    <source>
        <strain evidence="7">CNCM I-4278</strain>
    </source>
</reference>
<feature type="transmembrane region" description="Helical" evidence="6">
    <location>
        <begin position="249"/>
        <end position="269"/>
    </location>
</feature>
<keyword evidence="4 5" id="KW-0408">Iron</keyword>
<evidence type="ECO:0000256" key="2">
    <source>
        <dbReference type="ARBA" id="ARBA00010617"/>
    </source>
</evidence>
<dbReference type="GO" id="GO:0016705">
    <property type="term" value="F:oxidoreductase activity, acting on paired donors, with incorporation or reduction of molecular oxygen"/>
    <property type="evidence" value="ECO:0007669"/>
    <property type="project" value="InterPro"/>
</dbReference>
<keyword evidence="3 5" id="KW-0479">Metal-binding</keyword>
<organism evidence="7 8">
    <name type="scientific">Periconia digitata</name>
    <dbReference type="NCBI Taxonomy" id="1303443"/>
    <lineage>
        <taxon>Eukaryota</taxon>
        <taxon>Fungi</taxon>
        <taxon>Dikarya</taxon>
        <taxon>Ascomycota</taxon>
        <taxon>Pezizomycotina</taxon>
        <taxon>Dothideomycetes</taxon>
        <taxon>Pleosporomycetidae</taxon>
        <taxon>Pleosporales</taxon>
        <taxon>Massarineae</taxon>
        <taxon>Periconiaceae</taxon>
        <taxon>Periconia</taxon>
    </lineage>
</organism>
<dbReference type="PRINTS" id="PR00465">
    <property type="entry name" value="EP450IV"/>
</dbReference>
<dbReference type="EMBL" id="CAOQHR010000004">
    <property type="protein sequence ID" value="CAI6334211.1"/>
    <property type="molecule type" value="Genomic_DNA"/>
</dbReference>
<keyword evidence="8" id="KW-1185">Reference proteome</keyword>
<evidence type="ECO:0000313" key="8">
    <source>
        <dbReference type="Proteomes" id="UP001152607"/>
    </source>
</evidence>
<dbReference type="GO" id="GO:0005506">
    <property type="term" value="F:iron ion binding"/>
    <property type="evidence" value="ECO:0007669"/>
    <property type="project" value="InterPro"/>
</dbReference>
<evidence type="ECO:0000256" key="5">
    <source>
        <dbReference type="PIRSR" id="PIRSR602403-1"/>
    </source>
</evidence>
<keyword evidence="6" id="KW-0812">Transmembrane</keyword>
<name>A0A9W4UG13_9PLEO</name>
<dbReference type="PANTHER" id="PTHR24305">
    <property type="entry name" value="CYTOCHROME P450"/>
    <property type="match status" value="1"/>
</dbReference>
<dbReference type="SUPFAM" id="SSF48264">
    <property type="entry name" value="Cytochrome P450"/>
    <property type="match status" value="1"/>
</dbReference>
<keyword evidence="6" id="KW-1133">Transmembrane helix</keyword>
<keyword evidence="6" id="KW-0472">Membrane</keyword>
<feature type="binding site" description="axial binding residue" evidence="5">
    <location>
        <position position="474"/>
    </location>
    <ligand>
        <name>heme</name>
        <dbReference type="ChEBI" id="CHEBI:30413"/>
    </ligand>
    <ligandPart>
        <name>Fe</name>
        <dbReference type="ChEBI" id="CHEBI:18248"/>
    </ligandPart>
</feature>
<dbReference type="PRINTS" id="PR00385">
    <property type="entry name" value="P450"/>
</dbReference>
<keyword evidence="5" id="KW-0349">Heme</keyword>
<dbReference type="AlphaFoldDB" id="A0A9W4UG13"/>
<evidence type="ECO:0000256" key="4">
    <source>
        <dbReference type="ARBA" id="ARBA00023004"/>
    </source>
</evidence>
<proteinExistence type="inferred from homology"/>
<dbReference type="InterPro" id="IPR002403">
    <property type="entry name" value="Cyt_P450_E_grp-IV"/>
</dbReference>
<comment type="cofactor">
    <cofactor evidence="1 5">
        <name>heme</name>
        <dbReference type="ChEBI" id="CHEBI:30413"/>
    </cofactor>
</comment>
<dbReference type="Pfam" id="PF00067">
    <property type="entry name" value="p450"/>
    <property type="match status" value="1"/>
</dbReference>
<dbReference type="InterPro" id="IPR001128">
    <property type="entry name" value="Cyt_P450"/>
</dbReference>
<dbReference type="OrthoDB" id="3934656at2759"/>